<dbReference type="SUPFAM" id="SSF48403">
    <property type="entry name" value="Ankyrin repeat"/>
    <property type="match status" value="2"/>
</dbReference>
<dbReference type="SMART" id="SM00248">
    <property type="entry name" value="ANK"/>
    <property type="match status" value="10"/>
</dbReference>
<evidence type="ECO:0008006" key="7">
    <source>
        <dbReference type="Google" id="ProtNLM"/>
    </source>
</evidence>
<feature type="compositionally biased region" description="Polar residues" evidence="4">
    <location>
        <begin position="495"/>
        <end position="504"/>
    </location>
</feature>
<evidence type="ECO:0000256" key="1">
    <source>
        <dbReference type="ARBA" id="ARBA00022737"/>
    </source>
</evidence>
<feature type="compositionally biased region" description="Basic and acidic residues" evidence="4">
    <location>
        <begin position="476"/>
        <end position="488"/>
    </location>
</feature>
<keyword evidence="6" id="KW-1185">Reference proteome</keyword>
<feature type="repeat" description="ANK" evidence="3">
    <location>
        <begin position="320"/>
        <end position="342"/>
    </location>
</feature>
<feature type="repeat" description="ANK" evidence="3">
    <location>
        <begin position="656"/>
        <end position="684"/>
    </location>
</feature>
<dbReference type="PRINTS" id="PR01415">
    <property type="entry name" value="ANKYRIN"/>
</dbReference>
<dbReference type="InterPro" id="IPR002110">
    <property type="entry name" value="Ankyrin_rpt"/>
</dbReference>
<proteinExistence type="predicted"/>
<feature type="repeat" description="ANK" evidence="3">
    <location>
        <begin position="105"/>
        <end position="137"/>
    </location>
</feature>
<dbReference type="Pfam" id="PF12796">
    <property type="entry name" value="Ank_2"/>
    <property type="match status" value="2"/>
</dbReference>
<protein>
    <recommendedName>
        <fullName evidence="7">SOCS box domain-containing protein</fullName>
    </recommendedName>
</protein>
<gene>
    <name evidence="5" type="ORF">C0Q70_03349</name>
</gene>
<feature type="region of interest" description="Disordered" evidence="4">
    <location>
        <begin position="450"/>
        <end position="510"/>
    </location>
</feature>
<dbReference type="PROSITE" id="PS50297">
    <property type="entry name" value="ANK_REP_REGION"/>
    <property type="match status" value="4"/>
</dbReference>
<reference evidence="5 6" key="1">
    <citation type="submission" date="2018-04" db="EMBL/GenBank/DDBJ databases">
        <title>The genome of golden apple snail Pomacea canaliculata provides insight into stress tolerance and invasive adaptation.</title>
        <authorList>
            <person name="Liu C."/>
            <person name="Liu B."/>
            <person name="Ren Y."/>
            <person name="Zhang Y."/>
            <person name="Wang H."/>
            <person name="Li S."/>
            <person name="Jiang F."/>
            <person name="Yin L."/>
            <person name="Zhang G."/>
            <person name="Qian W."/>
            <person name="Fan W."/>
        </authorList>
    </citation>
    <scope>NUCLEOTIDE SEQUENCE [LARGE SCALE GENOMIC DNA]</scope>
    <source>
        <strain evidence="5">SZHN2017</strain>
        <tissue evidence="5">Muscle</tissue>
    </source>
</reference>
<feature type="repeat" description="ANK" evidence="3">
    <location>
        <begin position="246"/>
        <end position="278"/>
    </location>
</feature>
<dbReference type="Proteomes" id="UP000245119">
    <property type="component" value="Linkage Group LG2"/>
</dbReference>
<dbReference type="PROSITE" id="PS50088">
    <property type="entry name" value="ANK_REPEAT"/>
    <property type="match status" value="5"/>
</dbReference>
<evidence type="ECO:0000256" key="3">
    <source>
        <dbReference type="PROSITE-ProRule" id="PRU00023"/>
    </source>
</evidence>
<dbReference type="AlphaFoldDB" id="A0A2T7PSK4"/>
<evidence type="ECO:0000256" key="4">
    <source>
        <dbReference type="SAM" id="MobiDB-lite"/>
    </source>
</evidence>
<evidence type="ECO:0000313" key="6">
    <source>
        <dbReference type="Proteomes" id="UP000245119"/>
    </source>
</evidence>
<dbReference type="InterPro" id="IPR036770">
    <property type="entry name" value="Ankyrin_rpt-contain_sf"/>
</dbReference>
<dbReference type="Pfam" id="PF00023">
    <property type="entry name" value="Ank"/>
    <property type="match status" value="2"/>
</dbReference>
<dbReference type="OrthoDB" id="6080827at2759"/>
<keyword evidence="2 3" id="KW-0040">ANK repeat</keyword>
<organism evidence="5 6">
    <name type="scientific">Pomacea canaliculata</name>
    <name type="common">Golden apple snail</name>
    <dbReference type="NCBI Taxonomy" id="400727"/>
    <lineage>
        <taxon>Eukaryota</taxon>
        <taxon>Metazoa</taxon>
        <taxon>Spiralia</taxon>
        <taxon>Lophotrochozoa</taxon>
        <taxon>Mollusca</taxon>
        <taxon>Gastropoda</taxon>
        <taxon>Caenogastropoda</taxon>
        <taxon>Architaenioglossa</taxon>
        <taxon>Ampullarioidea</taxon>
        <taxon>Ampullariidae</taxon>
        <taxon>Pomacea</taxon>
    </lineage>
</organism>
<name>A0A2T7PSK4_POMCA</name>
<evidence type="ECO:0000256" key="2">
    <source>
        <dbReference type="ARBA" id="ARBA00023043"/>
    </source>
</evidence>
<dbReference type="EMBL" id="PZQS01000002">
    <property type="protein sequence ID" value="PVD36367.1"/>
    <property type="molecule type" value="Genomic_DNA"/>
</dbReference>
<sequence>MASVITSDAECILCKCIDAGDLEGVKWYLKDVNAAPRFCTCPENSSVYKLIKFYQNFLSASREDHVLKSDVWKSPSVFSSSKRTDVLEIIANLLGAGVRINYRTGVETPLMAALSTHDEHLLGMMLDFGADVNMQDSSEDINALGLAILLNEVSLVELLLKHGGQVNAPCCGSLVPIQLALNKNPAVSDMLIQYGADLHFLSTISPGSELFTINCPLVIAIIRRNAHLAELLLDHGEDVDQAYGDSLESPIHLAIREDDEEMVKVLIHFGANLNKASTQGHTPLGLALTLAQPRGTAIAKILVRSGAFPNKKTIISFFQKIYTPLHIACFKGNFEFVKFLVEEAFIQNDKFLGDYLEETASEILIPSSSWNNFRYYRKQGGQVDIFGRPRIPSRFSPRRMFNRNTFFNLYERAGLDPPCSRYSTGNDVSGISASSDQPAEVRLLQPDLSLRSHNDDGYSSNHLNDLGSSRLSSTSHPKEQELDNDKTGTRWAETAVSQPTQSSANEKHDDTHDALAQVNNADGSDFLLDSLHAKPEADRESQEIKEEITASADDDFEANIPGTSASVAVPVDSQPHENSQFALEKLVFQNEFGSKREEERIFENLQHLEQNYAKPIEKNVHMQGKNNNTTSRSEIEVKQKCQTQRLRHLLNQGTVDGSTPLFMAAFNGDLQIVEYLLKAGADADFFCVHGNFFHAAVLSQNIDVIKKGFEIDCDINHCNSFGNTPLILVSRIDLPEACELLVTRGADMNARDRFGETALLGSVYFGCEKNARILIQHGSAIDAVDDNYLYCDFLLAAAHHHSTGPSLTTVKPHSNSSFWQGTLHSTNAQPIPS</sequence>
<feature type="repeat" description="ANK" evidence="3">
    <location>
        <begin position="721"/>
        <end position="753"/>
    </location>
</feature>
<dbReference type="PANTHER" id="PTHR24171:SF9">
    <property type="entry name" value="ANKYRIN REPEAT DOMAIN-CONTAINING PROTEIN 39"/>
    <property type="match status" value="1"/>
</dbReference>
<dbReference type="PANTHER" id="PTHR24171">
    <property type="entry name" value="ANKYRIN REPEAT DOMAIN-CONTAINING PROTEIN 39-RELATED"/>
    <property type="match status" value="1"/>
</dbReference>
<feature type="compositionally biased region" description="Polar residues" evidence="4">
    <location>
        <begin position="457"/>
        <end position="475"/>
    </location>
</feature>
<dbReference type="STRING" id="400727.A0A2T7PSK4"/>
<comment type="caution">
    <text evidence="5">The sequence shown here is derived from an EMBL/GenBank/DDBJ whole genome shotgun (WGS) entry which is preliminary data.</text>
</comment>
<evidence type="ECO:0000313" key="5">
    <source>
        <dbReference type="EMBL" id="PVD36367.1"/>
    </source>
</evidence>
<keyword evidence="1" id="KW-0677">Repeat</keyword>
<dbReference type="Gene3D" id="1.25.40.20">
    <property type="entry name" value="Ankyrin repeat-containing domain"/>
    <property type="match status" value="4"/>
</dbReference>
<accession>A0A2T7PSK4</accession>